<dbReference type="AlphaFoldDB" id="A0A285L8J3"/>
<dbReference type="InterPro" id="IPR050206">
    <property type="entry name" value="FtsK/SpoIIIE/SftA"/>
</dbReference>
<dbReference type="PANTHER" id="PTHR22683:SF41">
    <property type="entry name" value="DNA TRANSLOCASE FTSK"/>
    <property type="match status" value="1"/>
</dbReference>
<keyword evidence="5" id="KW-1133">Transmembrane helix</keyword>
<name>A0A285L8J3_9NOCA</name>
<proteinExistence type="predicted"/>
<dbReference type="InterPro" id="IPR003593">
    <property type="entry name" value="AAA+_ATPase"/>
</dbReference>
<dbReference type="GO" id="GO:0005524">
    <property type="term" value="F:ATP binding"/>
    <property type="evidence" value="ECO:0007669"/>
    <property type="project" value="UniProtKB-UniRule"/>
</dbReference>
<keyword evidence="8" id="KW-1185">Reference proteome</keyword>
<evidence type="ECO:0000313" key="7">
    <source>
        <dbReference type="EMBL" id="SNY80377.1"/>
    </source>
</evidence>
<evidence type="ECO:0000256" key="1">
    <source>
        <dbReference type="ARBA" id="ARBA00022741"/>
    </source>
</evidence>
<dbReference type="InterPro" id="IPR027417">
    <property type="entry name" value="P-loop_NTPase"/>
</dbReference>
<dbReference type="Gene3D" id="3.40.50.300">
    <property type="entry name" value="P-loop containing nucleotide triphosphate hydrolases"/>
    <property type="match status" value="1"/>
</dbReference>
<gene>
    <name evidence="7" type="ORF">SAMN04244553_1939</name>
</gene>
<protein>
    <submittedName>
        <fullName evidence="7">DNA segregation ATPase FtsK/SpoIIIE, S-DNA-T family</fullName>
    </submittedName>
</protein>
<dbReference type="EMBL" id="OBEG01000002">
    <property type="protein sequence ID" value="SNY80377.1"/>
    <property type="molecule type" value="Genomic_DNA"/>
</dbReference>
<feature type="region of interest" description="Disordered" evidence="4">
    <location>
        <begin position="409"/>
        <end position="437"/>
    </location>
</feature>
<dbReference type="SUPFAM" id="SSF52540">
    <property type="entry name" value="P-loop containing nucleoside triphosphate hydrolases"/>
    <property type="match status" value="1"/>
</dbReference>
<dbReference type="RefSeq" id="WP_179830815.1">
    <property type="nucleotide sequence ID" value="NZ_OBEG01000002.1"/>
</dbReference>
<keyword evidence="5" id="KW-0472">Membrane</keyword>
<feature type="transmembrane region" description="Helical" evidence="5">
    <location>
        <begin position="195"/>
        <end position="217"/>
    </location>
</feature>
<dbReference type="GO" id="GO:0003677">
    <property type="term" value="F:DNA binding"/>
    <property type="evidence" value="ECO:0007669"/>
    <property type="project" value="InterPro"/>
</dbReference>
<dbReference type="Proteomes" id="UP000219565">
    <property type="component" value="Unassembled WGS sequence"/>
</dbReference>
<evidence type="ECO:0000256" key="2">
    <source>
        <dbReference type="ARBA" id="ARBA00022840"/>
    </source>
</evidence>
<dbReference type="Pfam" id="PF01580">
    <property type="entry name" value="FtsK_SpoIIIE"/>
    <property type="match status" value="1"/>
</dbReference>
<dbReference type="PANTHER" id="PTHR22683">
    <property type="entry name" value="SPORULATION PROTEIN RELATED"/>
    <property type="match status" value="1"/>
</dbReference>
<evidence type="ECO:0000256" key="5">
    <source>
        <dbReference type="SAM" id="Phobius"/>
    </source>
</evidence>
<keyword evidence="2 3" id="KW-0067">ATP-binding</keyword>
<sequence>MSIAGTVMLAGGMCTGASALWWLRSIAARGAAAQPAGNAREVAAAAPELRTAVLLVTDSAQLALMWPALKLGSIQTGYPNIVSAAYTEFGMSVDVQMLGGQSVKDWNNDNTRAALAAYFGVPAVTVAATDPGFVRLDLRVYDTLADTTAVPATAGVVDLEAVPVGVTEDFDTWRVRVLYGHILLAGATGSGKGSVLWSILAALGMAILTGLVDVWLADPKGGAEFGRGENKLFVRFSTDTESILAMLNEAVEVMRERLARMRAEGIRKIVPSTDEPLILIIIDEAASLSSYATREEQQEFRRLTGLLLSQGRAAAVSVIAALQDPSKETMPNRQLFPIRIGLRLDEPTQTTMVHGQGARDRGARCDEISEHTPGVGYVGEDGTTGFVRVRAYWVDDDAADAIVAAYSPAPEITGPTQDYSDFDPDDLGDDDVDGVAA</sequence>
<evidence type="ECO:0000259" key="6">
    <source>
        <dbReference type="PROSITE" id="PS50901"/>
    </source>
</evidence>
<evidence type="ECO:0000256" key="4">
    <source>
        <dbReference type="SAM" id="MobiDB-lite"/>
    </source>
</evidence>
<keyword evidence="1 3" id="KW-0547">Nucleotide-binding</keyword>
<organism evidence="7 8">
    <name type="scientific">Nocardia amikacinitolerans</name>
    <dbReference type="NCBI Taxonomy" id="756689"/>
    <lineage>
        <taxon>Bacteria</taxon>
        <taxon>Bacillati</taxon>
        <taxon>Actinomycetota</taxon>
        <taxon>Actinomycetes</taxon>
        <taxon>Mycobacteriales</taxon>
        <taxon>Nocardiaceae</taxon>
        <taxon>Nocardia</taxon>
    </lineage>
</organism>
<dbReference type="SMART" id="SM00382">
    <property type="entry name" value="AAA"/>
    <property type="match status" value="1"/>
</dbReference>
<evidence type="ECO:0000256" key="3">
    <source>
        <dbReference type="PROSITE-ProRule" id="PRU00289"/>
    </source>
</evidence>
<dbReference type="InterPro" id="IPR002543">
    <property type="entry name" value="FtsK_dom"/>
</dbReference>
<feature type="domain" description="FtsK" evidence="6">
    <location>
        <begin position="161"/>
        <end position="351"/>
    </location>
</feature>
<evidence type="ECO:0000313" key="8">
    <source>
        <dbReference type="Proteomes" id="UP000219565"/>
    </source>
</evidence>
<keyword evidence="5" id="KW-0812">Transmembrane</keyword>
<accession>A0A285L8J3</accession>
<feature type="binding site" evidence="3">
    <location>
        <begin position="186"/>
        <end position="193"/>
    </location>
    <ligand>
        <name>ATP</name>
        <dbReference type="ChEBI" id="CHEBI:30616"/>
    </ligand>
</feature>
<reference evidence="7 8" key="1">
    <citation type="submission" date="2017-09" db="EMBL/GenBank/DDBJ databases">
        <authorList>
            <person name="Ehlers B."/>
            <person name="Leendertz F.H."/>
        </authorList>
    </citation>
    <scope>NUCLEOTIDE SEQUENCE [LARGE SCALE GENOMIC DNA]</scope>
    <source>
        <strain evidence="7 8">DSM 45537</strain>
    </source>
</reference>
<feature type="compositionally biased region" description="Acidic residues" evidence="4">
    <location>
        <begin position="420"/>
        <end position="437"/>
    </location>
</feature>
<dbReference type="PROSITE" id="PS50901">
    <property type="entry name" value="FTSK"/>
    <property type="match status" value="1"/>
</dbReference>